<dbReference type="AlphaFoldDB" id="A0A494VJK2"/>
<keyword evidence="7" id="KW-1185">Reference proteome</keyword>
<evidence type="ECO:0000256" key="1">
    <source>
        <dbReference type="ARBA" id="ARBA00022553"/>
    </source>
</evidence>
<dbReference type="PROSITE" id="PS50110">
    <property type="entry name" value="RESPONSE_REGULATORY"/>
    <property type="match status" value="1"/>
</dbReference>
<evidence type="ECO:0000313" key="7">
    <source>
        <dbReference type="Proteomes" id="UP000270046"/>
    </source>
</evidence>
<dbReference type="KEGG" id="muh:HYN43_007990"/>
<evidence type="ECO:0000313" key="6">
    <source>
        <dbReference type="EMBL" id="AYL95236.1"/>
    </source>
</evidence>
<dbReference type="PANTHER" id="PTHR43214">
    <property type="entry name" value="TWO-COMPONENT RESPONSE REGULATOR"/>
    <property type="match status" value="1"/>
</dbReference>
<evidence type="ECO:0000259" key="4">
    <source>
        <dbReference type="PROSITE" id="PS50043"/>
    </source>
</evidence>
<dbReference type="Gene3D" id="3.40.50.2300">
    <property type="match status" value="1"/>
</dbReference>
<dbReference type="GO" id="GO:0003677">
    <property type="term" value="F:DNA binding"/>
    <property type="evidence" value="ECO:0007669"/>
    <property type="project" value="UniProtKB-KW"/>
</dbReference>
<dbReference type="GO" id="GO:0000160">
    <property type="term" value="P:phosphorelay signal transduction system"/>
    <property type="evidence" value="ECO:0007669"/>
    <property type="project" value="InterPro"/>
</dbReference>
<dbReference type="OrthoDB" id="9797341at2"/>
<dbReference type="PROSITE" id="PS50043">
    <property type="entry name" value="HTH_LUXR_2"/>
    <property type="match status" value="1"/>
</dbReference>
<dbReference type="SUPFAM" id="SSF46894">
    <property type="entry name" value="C-terminal effector domain of the bipartite response regulators"/>
    <property type="match status" value="1"/>
</dbReference>
<feature type="modified residue" description="4-aspartylphosphate" evidence="3">
    <location>
        <position position="59"/>
    </location>
</feature>
<sequence>MANAPIDIILADDHLIVRGGIKSMLEKEKSFQITGEANNGVEVLRLLEQGVKADIALVDMNMPAMGGIELTEHLKQDYPELKVIILSALDTEKYVIKAFKSGASAYLLKNISTAELIFAIGHTHQFGQYICAELSGRFLNRLLTIPDPITNENIENIEFSTLDVEILTLISEGFTNQEVADKLFTSKRTIENHRQQLIDKTGSRNTVALIRFAILNGVI</sequence>
<dbReference type="PRINTS" id="PR00038">
    <property type="entry name" value="HTHLUXR"/>
</dbReference>
<evidence type="ECO:0000256" key="3">
    <source>
        <dbReference type="PROSITE-ProRule" id="PRU00169"/>
    </source>
</evidence>
<dbReference type="SMART" id="SM00421">
    <property type="entry name" value="HTH_LUXR"/>
    <property type="match status" value="1"/>
</dbReference>
<protein>
    <submittedName>
        <fullName evidence="6">Response regulator</fullName>
    </submittedName>
</protein>
<dbReference type="SUPFAM" id="SSF52172">
    <property type="entry name" value="CheY-like"/>
    <property type="match status" value="1"/>
</dbReference>
<name>A0A494VJK2_9SPHI</name>
<dbReference type="PANTHER" id="PTHR43214:SF43">
    <property type="entry name" value="TWO-COMPONENT RESPONSE REGULATOR"/>
    <property type="match status" value="1"/>
</dbReference>
<dbReference type="InterPro" id="IPR058245">
    <property type="entry name" value="NreC/VraR/RcsB-like_REC"/>
</dbReference>
<dbReference type="Pfam" id="PF00196">
    <property type="entry name" value="GerE"/>
    <property type="match status" value="1"/>
</dbReference>
<keyword evidence="2" id="KW-0238">DNA-binding</keyword>
<dbReference type="CDD" id="cd17535">
    <property type="entry name" value="REC_NarL-like"/>
    <property type="match status" value="1"/>
</dbReference>
<gene>
    <name evidence="6" type="ORF">HYN43_007990</name>
</gene>
<feature type="domain" description="Response regulatory" evidence="5">
    <location>
        <begin position="7"/>
        <end position="124"/>
    </location>
</feature>
<reference evidence="6 7" key="1">
    <citation type="submission" date="2018-10" db="EMBL/GenBank/DDBJ databases">
        <title>Genome sequencing of Mucilaginibacter sp. HYN0043.</title>
        <authorList>
            <person name="Kim M."/>
            <person name="Yi H."/>
        </authorList>
    </citation>
    <scope>NUCLEOTIDE SEQUENCE [LARGE SCALE GENOMIC DNA]</scope>
    <source>
        <strain evidence="6 7">HYN0043</strain>
    </source>
</reference>
<evidence type="ECO:0000256" key="2">
    <source>
        <dbReference type="ARBA" id="ARBA00023125"/>
    </source>
</evidence>
<dbReference type="SMART" id="SM00448">
    <property type="entry name" value="REC"/>
    <property type="match status" value="1"/>
</dbReference>
<dbReference type="GO" id="GO:0006355">
    <property type="term" value="P:regulation of DNA-templated transcription"/>
    <property type="evidence" value="ECO:0007669"/>
    <property type="project" value="InterPro"/>
</dbReference>
<dbReference type="InterPro" id="IPR016032">
    <property type="entry name" value="Sig_transdc_resp-reg_C-effctor"/>
</dbReference>
<dbReference type="Pfam" id="PF00072">
    <property type="entry name" value="Response_reg"/>
    <property type="match status" value="1"/>
</dbReference>
<dbReference type="InterPro" id="IPR039420">
    <property type="entry name" value="WalR-like"/>
</dbReference>
<evidence type="ECO:0000259" key="5">
    <source>
        <dbReference type="PROSITE" id="PS50110"/>
    </source>
</evidence>
<dbReference type="CDD" id="cd06170">
    <property type="entry name" value="LuxR_C_like"/>
    <property type="match status" value="1"/>
</dbReference>
<dbReference type="RefSeq" id="WP_119408939.1">
    <property type="nucleotide sequence ID" value="NZ_CP032869.1"/>
</dbReference>
<dbReference type="InterPro" id="IPR000792">
    <property type="entry name" value="Tscrpt_reg_LuxR_C"/>
</dbReference>
<keyword evidence="1 3" id="KW-0597">Phosphoprotein</keyword>
<accession>A0A494VJK2</accession>
<dbReference type="InterPro" id="IPR011006">
    <property type="entry name" value="CheY-like_superfamily"/>
</dbReference>
<dbReference type="InterPro" id="IPR001789">
    <property type="entry name" value="Sig_transdc_resp-reg_receiver"/>
</dbReference>
<dbReference type="Proteomes" id="UP000270046">
    <property type="component" value="Chromosome"/>
</dbReference>
<organism evidence="6 7">
    <name type="scientific">Mucilaginibacter celer</name>
    <dbReference type="NCBI Taxonomy" id="2305508"/>
    <lineage>
        <taxon>Bacteria</taxon>
        <taxon>Pseudomonadati</taxon>
        <taxon>Bacteroidota</taxon>
        <taxon>Sphingobacteriia</taxon>
        <taxon>Sphingobacteriales</taxon>
        <taxon>Sphingobacteriaceae</taxon>
        <taxon>Mucilaginibacter</taxon>
    </lineage>
</organism>
<dbReference type="EMBL" id="CP032869">
    <property type="protein sequence ID" value="AYL95236.1"/>
    <property type="molecule type" value="Genomic_DNA"/>
</dbReference>
<feature type="domain" description="HTH luxR-type" evidence="4">
    <location>
        <begin position="152"/>
        <end position="217"/>
    </location>
</feature>
<proteinExistence type="predicted"/>